<reference evidence="2" key="1">
    <citation type="journal article" date="2014" name="Front. Microbiol.">
        <title>High frequency of phylogenetically diverse reductive dehalogenase-homologous genes in deep subseafloor sedimentary metagenomes.</title>
        <authorList>
            <person name="Kawai M."/>
            <person name="Futagami T."/>
            <person name="Toyoda A."/>
            <person name="Takaki Y."/>
            <person name="Nishi S."/>
            <person name="Hori S."/>
            <person name="Arai W."/>
            <person name="Tsubouchi T."/>
            <person name="Morono Y."/>
            <person name="Uchiyama I."/>
            <person name="Ito T."/>
            <person name="Fujiyama A."/>
            <person name="Inagaki F."/>
            <person name="Takami H."/>
        </authorList>
    </citation>
    <scope>NUCLEOTIDE SEQUENCE</scope>
    <source>
        <strain evidence="2">Expedition CK06-06</strain>
    </source>
</reference>
<dbReference type="EMBL" id="BARU01040262">
    <property type="protein sequence ID" value="GAH89103.1"/>
    <property type="molecule type" value="Genomic_DNA"/>
</dbReference>
<keyword evidence="1" id="KW-0812">Transmembrane</keyword>
<accession>X1L4M0</accession>
<feature type="non-terminal residue" evidence="2">
    <location>
        <position position="40"/>
    </location>
</feature>
<sequence length="40" mass="4556">MKNIFEILDKKDICYAVGIALFTFKSLGLGILTKDYFIIV</sequence>
<protein>
    <submittedName>
        <fullName evidence="2">Uncharacterized protein</fullName>
    </submittedName>
</protein>
<feature type="transmembrane region" description="Helical" evidence="1">
    <location>
        <begin position="12"/>
        <end position="32"/>
    </location>
</feature>
<keyword evidence="1" id="KW-0472">Membrane</keyword>
<name>X1L4M0_9ZZZZ</name>
<evidence type="ECO:0000313" key="2">
    <source>
        <dbReference type="EMBL" id="GAH89103.1"/>
    </source>
</evidence>
<keyword evidence="1" id="KW-1133">Transmembrane helix</keyword>
<comment type="caution">
    <text evidence="2">The sequence shown here is derived from an EMBL/GenBank/DDBJ whole genome shotgun (WGS) entry which is preliminary data.</text>
</comment>
<organism evidence="2">
    <name type="scientific">marine sediment metagenome</name>
    <dbReference type="NCBI Taxonomy" id="412755"/>
    <lineage>
        <taxon>unclassified sequences</taxon>
        <taxon>metagenomes</taxon>
        <taxon>ecological metagenomes</taxon>
    </lineage>
</organism>
<gene>
    <name evidence="2" type="ORF">S03H2_62271</name>
</gene>
<proteinExistence type="predicted"/>
<evidence type="ECO:0000256" key="1">
    <source>
        <dbReference type="SAM" id="Phobius"/>
    </source>
</evidence>
<dbReference type="AlphaFoldDB" id="X1L4M0"/>